<dbReference type="SUPFAM" id="SSF57701">
    <property type="entry name" value="Zn2/Cys6 DNA-binding domain"/>
    <property type="match status" value="1"/>
</dbReference>
<dbReference type="PANTHER" id="PTHR31001">
    <property type="entry name" value="UNCHARACTERIZED TRANSCRIPTIONAL REGULATORY PROTEIN"/>
    <property type="match status" value="1"/>
</dbReference>
<dbReference type="InterPro" id="IPR007219">
    <property type="entry name" value="XnlR_reg_dom"/>
</dbReference>
<dbReference type="InterPro" id="IPR050613">
    <property type="entry name" value="Sec_Metabolite_Reg"/>
</dbReference>
<sequence length="771" mass="86449">MSPLADSDKMSAAQGDPESSKAAAPPTRQPLIRSCLPCHQRRVKCDKGRPCAVCVKAKTDCVYPPEGKLKRRRRKQQHDAELIGRIRELETAVDRLGNTAVPRGAGGPNRIEGEEVASLAEEFANLGPIKHKGAALVVKEDNAQFISGPFWVKITEELAELKDAILRPDSDESEDEEDPNEPSIHQSFIFGGSPSAGCTPLSQLRPSPEHIFAIWETYKENVDTIIKVLHIPSATLLMMNAVRDPDGMSKPAEALYFAICFGAVLSMTDNQCRTLLGDERDALIKRFRLGTEQALARAKFMSNSSLTSLQAFSLYVSFIRTLDESKAVWTLGSLAVSLAISLGLYRDGTVFNLKPFDTEMRRRLWWHIWSLNRMFDEDHGICSSAMIDSINDTQLPLNVNDEDLDPNMKEFPPAREGFTAIFPAKIRYELAIRFLKILRNKDRYIKNPQDRDATVEEYRSLIHENYMRHCDTRVPIQLLVHNLCRLMIIKLWLFFSLPGTLSAATVDSDTPVAEKERVFETACEAVEIWIAVIGHPEAARWSWFAAAWMQWQLICWIMIEIPKRGLDPTSYRAWAGIKKAWAIKHIRPSKSATSVLWKAVGCLWHKAKDHKHTLERQERERQAQASQYNSIPLGSRPIPVTLTSQAMMTQHPVQQVLTGDYWQLPQITAPEAVNAYSPSNESPGNSSGPSPPGAGQEIDWEKIGEINPCTPGWNNWAPSLGSWDNMLVDFPDPETLPGHQEYTMSPEDMLSHGLPVPPAQGFTGFGNGHAW</sequence>
<dbReference type="SMART" id="SM00066">
    <property type="entry name" value="GAL4"/>
    <property type="match status" value="1"/>
</dbReference>
<organism evidence="6 7">
    <name type="scientific">Myriangium duriaei CBS 260.36</name>
    <dbReference type="NCBI Taxonomy" id="1168546"/>
    <lineage>
        <taxon>Eukaryota</taxon>
        <taxon>Fungi</taxon>
        <taxon>Dikarya</taxon>
        <taxon>Ascomycota</taxon>
        <taxon>Pezizomycotina</taxon>
        <taxon>Dothideomycetes</taxon>
        <taxon>Dothideomycetidae</taxon>
        <taxon>Myriangiales</taxon>
        <taxon>Myriangiaceae</taxon>
        <taxon>Myriangium</taxon>
    </lineage>
</organism>
<dbReference type="PROSITE" id="PS00463">
    <property type="entry name" value="ZN2_CY6_FUNGAL_1"/>
    <property type="match status" value="1"/>
</dbReference>
<evidence type="ECO:0000313" key="7">
    <source>
        <dbReference type="Proteomes" id="UP000799439"/>
    </source>
</evidence>
<feature type="region of interest" description="Disordered" evidence="4">
    <location>
        <begin position="1"/>
        <end position="28"/>
    </location>
</feature>
<reference evidence="6" key="1">
    <citation type="journal article" date="2020" name="Stud. Mycol.">
        <title>101 Dothideomycetes genomes: a test case for predicting lifestyles and emergence of pathogens.</title>
        <authorList>
            <person name="Haridas S."/>
            <person name="Albert R."/>
            <person name="Binder M."/>
            <person name="Bloem J."/>
            <person name="Labutti K."/>
            <person name="Salamov A."/>
            <person name="Andreopoulos B."/>
            <person name="Baker S."/>
            <person name="Barry K."/>
            <person name="Bills G."/>
            <person name="Bluhm B."/>
            <person name="Cannon C."/>
            <person name="Castanera R."/>
            <person name="Culley D."/>
            <person name="Daum C."/>
            <person name="Ezra D."/>
            <person name="Gonzalez J."/>
            <person name="Henrissat B."/>
            <person name="Kuo A."/>
            <person name="Liang C."/>
            <person name="Lipzen A."/>
            <person name="Lutzoni F."/>
            <person name="Magnuson J."/>
            <person name="Mondo S."/>
            <person name="Nolan M."/>
            <person name="Ohm R."/>
            <person name="Pangilinan J."/>
            <person name="Park H.-J."/>
            <person name="Ramirez L."/>
            <person name="Alfaro M."/>
            <person name="Sun H."/>
            <person name="Tritt A."/>
            <person name="Yoshinaga Y."/>
            <person name="Zwiers L.-H."/>
            <person name="Turgeon B."/>
            <person name="Goodwin S."/>
            <person name="Spatafora J."/>
            <person name="Crous P."/>
            <person name="Grigoriev I."/>
        </authorList>
    </citation>
    <scope>NUCLEOTIDE SEQUENCE</scope>
    <source>
        <strain evidence="6">CBS 260.36</strain>
    </source>
</reference>
<dbReference type="InterPro" id="IPR036864">
    <property type="entry name" value="Zn2-C6_fun-type_DNA-bd_sf"/>
</dbReference>
<accession>A0A9P4MF33</accession>
<dbReference type="AlphaFoldDB" id="A0A9P4MF33"/>
<dbReference type="Gene3D" id="4.10.240.10">
    <property type="entry name" value="Zn(2)-C6 fungal-type DNA-binding domain"/>
    <property type="match status" value="1"/>
</dbReference>
<dbReference type="GO" id="GO:0000981">
    <property type="term" value="F:DNA-binding transcription factor activity, RNA polymerase II-specific"/>
    <property type="evidence" value="ECO:0007669"/>
    <property type="project" value="InterPro"/>
</dbReference>
<evidence type="ECO:0000313" key="6">
    <source>
        <dbReference type="EMBL" id="KAF2150627.1"/>
    </source>
</evidence>
<evidence type="ECO:0000259" key="5">
    <source>
        <dbReference type="PROSITE" id="PS50048"/>
    </source>
</evidence>
<dbReference type="Pfam" id="PF00172">
    <property type="entry name" value="Zn_clus"/>
    <property type="match status" value="1"/>
</dbReference>
<dbReference type="PANTHER" id="PTHR31001:SF50">
    <property type="entry name" value="ZN(II)2CYS6 TRANSCRIPTION FACTOR (EUROFUNG)"/>
    <property type="match status" value="1"/>
</dbReference>
<dbReference type="SMART" id="SM00906">
    <property type="entry name" value="Fungal_trans"/>
    <property type="match status" value="1"/>
</dbReference>
<dbReference type="OrthoDB" id="435881at2759"/>
<evidence type="ECO:0000256" key="2">
    <source>
        <dbReference type="ARBA" id="ARBA00022723"/>
    </source>
</evidence>
<keyword evidence="7" id="KW-1185">Reference proteome</keyword>
<evidence type="ECO:0000256" key="4">
    <source>
        <dbReference type="SAM" id="MobiDB-lite"/>
    </source>
</evidence>
<dbReference type="GO" id="GO:0008270">
    <property type="term" value="F:zinc ion binding"/>
    <property type="evidence" value="ECO:0007669"/>
    <property type="project" value="InterPro"/>
</dbReference>
<dbReference type="GO" id="GO:0003677">
    <property type="term" value="F:DNA binding"/>
    <property type="evidence" value="ECO:0007669"/>
    <property type="project" value="InterPro"/>
</dbReference>
<feature type="compositionally biased region" description="Low complexity" evidence="4">
    <location>
        <begin position="677"/>
        <end position="688"/>
    </location>
</feature>
<feature type="region of interest" description="Disordered" evidence="4">
    <location>
        <begin position="674"/>
        <end position="697"/>
    </location>
</feature>
<dbReference type="GO" id="GO:0005634">
    <property type="term" value="C:nucleus"/>
    <property type="evidence" value="ECO:0007669"/>
    <property type="project" value="UniProtKB-SubCell"/>
</dbReference>
<proteinExistence type="predicted"/>
<dbReference type="InterPro" id="IPR001138">
    <property type="entry name" value="Zn2Cys6_DnaBD"/>
</dbReference>
<gene>
    <name evidence="6" type="ORF">K461DRAFT_280620</name>
</gene>
<dbReference type="PROSITE" id="PS50048">
    <property type="entry name" value="ZN2_CY6_FUNGAL_2"/>
    <property type="match status" value="1"/>
</dbReference>
<feature type="region of interest" description="Disordered" evidence="4">
    <location>
        <begin position="169"/>
        <end position="189"/>
    </location>
</feature>
<evidence type="ECO:0000256" key="3">
    <source>
        <dbReference type="ARBA" id="ARBA00023242"/>
    </source>
</evidence>
<dbReference type="CDD" id="cd12148">
    <property type="entry name" value="fungal_TF_MHR"/>
    <property type="match status" value="1"/>
</dbReference>
<feature type="domain" description="Zn(2)-C6 fungal-type" evidence="5">
    <location>
        <begin position="34"/>
        <end position="63"/>
    </location>
</feature>
<evidence type="ECO:0000256" key="1">
    <source>
        <dbReference type="ARBA" id="ARBA00004123"/>
    </source>
</evidence>
<keyword evidence="2" id="KW-0479">Metal-binding</keyword>
<dbReference type="Proteomes" id="UP000799439">
    <property type="component" value="Unassembled WGS sequence"/>
</dbReference>
<name>A0A9P4MF33_9PEZI</name>
<dbReference type="Pfam" id="PF04082">
    <property type="entry name" value="Fungal_trans"/>
    <property type="match status" value="1"/>
</dbReference>
<keyword evidence="3" id="KW-0539">Nucleus</keyword>
<dbReference type="GO" id="GO:0006351">
    <property type="term" value="P:DNA-templated transcription"/>
    <property type="evidence" value="ECO:0007669"/>
    <property type="project" value="InterPro"/>
</dbReference>
<dbReference type="CDD" id="cd00067">
    <property type="entry name" value="GAL4"/>
    <property type="match status" value="1"/>
</dbReference>
<comment type="subcellular location">
    <subcellularLocation>
        <location evidence="1">Nucleus</location>
    </subcellularLocation>
</comment>
<protein>
    <recommendedName>
        <fullName evidence="5">Zn(2)-C6 fungal-type domain-containing protein</fullName>
    </recommendedName>
</protein>
<dbReference type="EMBL" id="ML996089">
    <property type="protein sequence ID" value="KAF2150627.1"/>
    <property type="molecule type" value="Genomic_DNA"/>
</dbReference>
<feature type="compositionally biased region" description="Acidic residues" evidence="4">
    <location>
        <begin position="171"/>
        <end position="180"/>
    </location>
</feature>
<comment type="caution">
    <text evidence="6">The sequence shown here is derived from an EMBL/GenBank/DDBJ whole genome shotgun (WGS) entry which is preliminary data.</text>
</comment>